<evidence type="ECO:0000256" key="1">
    <source>
        <dbReference type="SAM" id="MobiDB-lite"/>
    </source>
</evidence>
<evidence type="ECO:0000313" key="3">
    <source>
        <dbReference type="Proteomes" id="UP001445076"/>
    </source>
</evidence>
<feature type="region of interest" description="Disordered" evidence="1">
    <location>
        <begin position="1"/>
        <end position="23"/>
    </location>
</feature>
<keyword evidence="3" id="KW-1185">Reference proteome</keyword>
<dbReference type="EMBL" id="JARKIK010000084">
    <property type="protein sequence ID" value="KAK8725002.1"/>
    <property type="molecule type" value="Genomic_DNA"/>
</dbReference>
<sequence length="126" mass="12699">ALSAAPSLLSQQTTPVSALPPSPQLPPFITTSINTTTTITMRTTWVVLLLCVVVVSTAPVPQNDHSRQGRILIIPGTSSSNTGTSGISISVGIPTISTGISVSTGTTSNTGTSTSGGTSVCIKPFC</sequence>
<feature type="non-terminal residue" evidence="2">
    <location>
        <position position="1"/>
    </location>
</feature>
<name>A0AAW0W7I1_CHEQU</name>
<evidence type="ECO:0000313" key="2">
    <source>
        <dbReference type="EMBL" id="KAK8725002.1"/>
    </source>
</evidence>
<accession>A0AAW0W7I1</accession>
<reference evidence="2 3" key="1">
    <citation type="journal article" date="2024" name="BMC Genomics">
        <title>Genome assembly of redclaw crayfish (Cherax quadricarinatus) provides insights into its immune adaptation and hypoxia tolerance.</title>
        <authorList>
            <person name="Liu Z."/>
            <person name="Zheng J."/>
            <person name="Li H."/>
            <person name="Fang K."/>
            <person name="Wang S."/>
            <person name="He J."/>
            <person name="Zhou D."/>
            <person name="Weng S."/>
            <person name="Chi M."/>
            <person name="Gu Z."/>
            <person name="He J."/>
            <person name="Li F."/>
            <person name="Wang M."/>
        </authorList>
    </citation>
    <scope>NUCLEOTIDE SEQUENCE [LARGE SCALE GENOMIC DNA]</scope>
    <source>
        <strain evidence="2">ZL_2023a</strain>
    </source>
</reference>
<comment type="caution">
    <text evidence="2">The sequence shown here is derived from an EMBL/GenBank/DDBJ whole genome shotgun (WGS) entry which is preliminary data.</text>
</comment>
<organism evidence="2 3">
    <name type="scientific">Cherax quadricarinatus</name>
    <name type="common">Australian red claw crayfish</name>
    <dbReference type="NCBI Taxonomy" id="27406"/>
    <lineage>
        <taxon>Eukaryota</taxon>
        <taxon>Metazoa</taxon>
        <taxon>Ecdysozoa</taxon>
        <taxon>Arthropoda</taxon>
        <taxon>Crustacea</taxon>
        <taxon>Multicrustacea</taxon>
        <taxon>Malacostraca</taxon>
        <taxon>Eumalacostraca</taxon>
        <taxon>Eucarida</taxon>
        <taxon>Decapoda</taxon>
        <taxon>Pleocyemata</taxon>
        <taxon>Astacidea</taxon>
        <taxon>Parastacoidea</taxon>
        <taxon>Parastacidae</taxon>
        <taxon>Cherax</taxon>
    </lineage>
</organism>
<proteinExistence type="predicted"/>
<dbReference type="Proteomes" id="UP001445076">
    <property type="component" value="Unassembled WGS sequence"/>
</dbReference>
<gene>
    <name evidence="2" type="ORF">OTU49_011024</name>
</gene>
<protein>
    <submittedName>
        <fullName evidence="2">Uncharacterized protein</fullName>
    </submittedName>
</protein>
<dbReference type="AlphaFoldDB" id="A0AAW0W7I1"/>